<accession>A0A9P5Z4J3</accession>
<evidence type="ECO:0000313" key="1">
    <source>
        <dbReference type="EMBL" id="KAF9481293.1"/>
    </source>
</evidence>
<dbReference type="Proteomes" id="UP000807469">
    <property type="component" value="Unassembled WGS sequence"/>
</dbReference>
<reference evidence="1" key="1">
    <citation type="submission" date="2020-11" db="EMBL/GenBank/DDBJ databases">
        <authorList>
            <consortium name="DOE Joint Genome Institute"/>
            <person name="Ahrendt S."/>
            <person name="Riley R."/>
            <person name="Andreopoulos W."/>
            <person name="Labutti K."/>
            <person name="Pangilinan J."/>
            <person name="Ruiz-Duenas F.J."/>
            <person name="Barrasa J.M."/>
            <person name="Sanchez-Garcia M."/>
            <person name="Camarero S."/>
            <person name="Miyauchi S."/>
            <person name="Serrano A."/>
            <person name="Linde D."/>
            <person name="Babiker R."/>
            <person name="Drula E."/>
            <person name="Ayuso-Fernandez I."/>
            <person name="Pacheco R."/>
            <person name="Padilla G."/>
            <person name="Ferreira P."/>
            <person name="Barriuso J."/>
            <person name="Kellner H."/>
            <person name="Castanera R."/>
            <person name="Alfaro M."/>
            <person name="Ramirez L."/>
            <person name="Pisabarro A.G."/>
            <person name="Kuo A."/>
            <person name="Tritt A."/>
            <person name="Lipzen A."/>
            <person name="He G."/>
            <person name="Yan M."/>
            <person name="Ng V."/>
            <person name="Cullen D."/>
            <person name="Martin F."/>
            <person name="Rosso M.-N."/>
            <person name="Henrissat B."/>
            <person name="Hibbett D."/>
            <person name="Martinez A.T."/>
            <person name="Grigoriev I.V."/>
        </authorList>
    </citation>
    <scope>NUCLEOTIDE SEQUENCE</scope>
    <source>
        <strain evidence="1">CIRM-BRFM 674</strain>
    </source>
</reference>
<protein>
    <submittedName>
        <fullName evidence="1">Uncharacterized protein</fullName>
    </submittedName>
</protein>
<sequence length="117" mass="12818">MESDSIELTSNSSATTCGRSFTFDRNSVLDATLYSNGSPAYRIITNKSGTRTDICDIPGQHIVATIKRREILPDIVKFANKNDGNAVAIKSWLRPITLPGHIEYEILPLRATVATHG</sequence>
<comment type="caution">
    <text evidence="1">The sequence shown here is derived from an EMBL/GenBank/DDBJ whole genome shotgun (WGS) entry which is preliminary data.</text>
</comment>
<evidence type="ECO:0000313" key="2">
    <source>
        <dbReference type="Proteomes" id="UP000807469"/>
    </source>
</evidence>
<proteinExistence type="predicted"/>
<organism evidence="1 2">
    <name type="scientific">Pholiota conissans</name>
    <dbReference type="NCBI Taxonomy" id="109636"/>
    <lineage>
        <taxon>Eukaryota</taxon>
        <taxon>Fungi</taxon>
        <taxon>Dikarya</taxon>
        <taxon>Basidiomycota</taxon>
        <taxon>Agaricomycotina</taxon>
        <taxon>Agaricomycetes</taxon>
        <taxon>Agaricomycetidae</taxon>
        <taxon>Agaricales</taxon>
        <taxon>Agaricineae</taxon>
        <taxon>Strophariaceae</taxon>
        <taxon>Pholiota</taxon>
    </lineage>
</organism>
<dbReference type="EMBL" id="MU155180">
    <property type="protein sequence ID" value="KAF9481293.1"/>
    <property type="molecule type" value="Genomic_DNA"/>
</dbReference>
<dbReference type="AlphaFoldDB" id="A0A9P5Z4J3"/>
<name>A0A9P5Z4J3_9AGAR</name>
<gene>
    <name evidence="1" type="ORF">BDN70DRAFT_991978</name>
</gene>
<keyword evidence="2" id="KW-1185">Reference proteome</keyword>
<dbReference type="OrthoDB" id="3256331at2759"/>